<gene>
    <name evidence="1" type="ORF">CYR75_00145</name>
</gene>
<keyword evidence="2" id="KW-1185">Reference proteome</keyword>
<name>A0A2K9MBA2_9RHOB</name>
<dbReference type="KEGG" id="paru:CYR75_00145"/>
<reference evidence="2" key="1">
    <citation type="submission" date="2017-12" db="EMBL/GenBank/DDBJ databases">
        <title>Genomic analysis of Paracoccus sp. CBA4604.</title>
        <authorList>
            <person name="Roh S.W."/>
            <person name="Kim J.Y."/>
            <person name="Kim J.S."/>
        </authorList>
    </citation>
    <scope>NUCLEOTIDE SEQUENCE [LARGE SCALE GENOMIC DNA]</scope>
    <source>
        <strain evidence="2">CBA4604</strain>
    </source>
</reference>
<sequence>MSKHKLEQQVVDRVVSNHLERLKAITASTKSDRAHRMRVISQYNEMVEHPNRHFEFDWFMEQRKLRA</sequence>
<evidence type="ECO:0000313" key="2">
    <source>
        <dbReference type="Proteomes" id="UP000234882"/>
    </source>
</evidence>
<proteinExistence type="predicted"/>
<accession>A0A2K9MBA2</accession>
<organism evidence="1 2">
    <name type="scientific">Paracoccus jeotgali</name>
    <dbReference type="NCBI Taxonomy" id="2065379"/>
    <lineage>
        <taxon>Bacteria</taxon>
        <taxon>Pseudomonadati</taxon>
        <taxon>Pseudomonadota</taxon>
        <taxon>Alphaproteobacteria</taxon>
        <taxon>Rhodobacterales</taxon>
        <taxon>Paracoccaceae</taxon>
        <taxon>Paracoccus</taxon>
    </lineage>
</organism>
<dbReference type="AlphaFoldDB" id="A0A2K9MBA2"/>
<dbReference type="EMBL" id="CP025583">
    <property type="protein sequence ID" value="AUM72927.1"/>
    <property type="molecule type" value="Genomic_DNA"/>
</dbReference>
<evidence type="ECO:0000313" key="1">
    <source>
        <dbReference type="EMBL" id="AUM72927.1"/>
    </source>
</evidence>
<dbReference type="Proteomes" id="UP000234882">
    <property type="component" value="Chromosome"/>
</dbReference>
<protein>
    <submittedName>
        <fullName evidence="1">Uncharacterized protein</fullName>
    </submittedName>
</protein>
<dbReference type="RefSeq" id="WP_101498313.1">
    <property type="nucleotide sequence ID" value="NZ_CP025583.1"/>
</dbReference>